<dbReference type="InterPro" id="IPR008538">
    <property type="entry name" value="Uma2"/>
</dbReference>
<name>A0ABT7C0C7_9CYAN</name>
<evidence type="ECO:0000259" key="1">
    <source>
        <dbReference type="Pfam" id="PF05685"/>
    </source>
</evidence>
<keyword evidence="2" id="KW-0255">Endonuclease</keyword>
<dbReference type="RefSeq" id="WP_283759564.1">
    <property type="nucleotide sequence ID" value="NZ_JAQOSQ010000022.1"/>
</dbReference>
<dbReference type="Proteomes" id="UP001232992">
    <property type="component" value="Unassembled WGS sequence"/>
</dbReference>
<accession>A0ABT7C0C7</accession>
<keyword evidence="2" id="KW-0540">Nuclease</keyword>
<dbReference type="EMBL" id="JAQOSQ010000022">
    <property type="protein sequence ID" value="MDJ1184907.1"/>
    <property type="molecule type" value="Genomic_DNA"/>
</dbReference>
<reference evidence="2 3" key="1">
    <citation type="submission" date="2023-01" db="EMBL/GenBank/DDBJ databases">
        <title>Novel diversity within Roseofilum (Cyanobacteria; Desertifilaceae) from marine benthic mats with descriptions of four novel species.</title>
        <authorList>
            <person name="Wang Y."/>
            <person name="Berthold D.E."/>
            <person name="Hu J."/>
            <person name="Lefler F.W."/>
            <person name="Laughinghouse H.D. IV."/>
        </authorList>
    </citation>
    <scope>NUCLEOTIDE SEQUENCE [LARGE SCALE GENOMIC DNA]</scope>
    <source>
        <strain evidence="2 3">BLCC-M143</strain>
    </source>
</reference>
<evidence type="ECO:0000313" key="3">
    <source>
        <dbReference type="Proteomes" id="UP001232992"/>
    </source>
</evidence>
<organism evidence="2 3">
    <name type="scientific">Roseofilum casamattae BLCC-M143</name>
    <dbReference type="NCBI Taxonomy" id="3022442"/>
    <lineage>
        <taxon>Bacteria</taxon>
        <taxon>Bacillati</taxon>
        <taxon>Cyanobacteriota</taxon>
        <taxon>Cyanophyceae</taxon>
        <taxon>Desertifilales</taxon>
        <taxon>Desertifilaceae</taxon>
        <taxon>Roseofilum</taxon>
        <taxon>Roseofilum casamattae</taxon>
    </lineage>
</organism>
<keyword evidence="3" id="KW-1185">Reference proteome</keyword>
<protein>
    <submittedName>
        <fullName evidence="2">Uma2 family endonuclease</fullName>
    </submittedName>
</protein>
<keyword evidence="2" id="KW-0378">Hydrolase</keyword>
<dbReference type="Pfam" id="PF05685">
    <property type="entry name" value="Uma2"/>
    <property type="match status" value="1"/>
</dbReference>
<dbReference type="PANTHER" id="PTHR47152:SF4">
    <property type="entry name" value="SLR0445 PROTEIN"/>
    <property type="match status" value="1"/>
</dbReference>
<dbReference type="GO" id="GO:0004519">
    <property type="term" value="F:endonuclease activity"/>
    <property type="evidence" value="ECO:0007669"/>
    <property type="project" value="UniProtKB-KW"/>
</dbReference>
<feature type="domain" description="Putative restriction endonuclease" evidence="1">
    <location>
        <begin position="27"/>
        <end position="168"/>
    </location>
</feature>
<comment type="caution">
    <text evidence="2">The sequence shown here is derived from an EMBL/GenBank/DDBJ whole genome shotgun (WGS) entry which is preliminary data.</text>
</comment>
<dbReference type="CDD" id="cd06260">
    <property type="entry name" value="DUF820-like"/>
    <property type="match status" value="1"/>
</dbReference>
<dbReference type="PANTHER" id="PTHR47152">
    <property type="entry name" value="SLR2084 PROTEIN-RELATED"/>
    <property type="match status" value="1"/>
</dbReference>
<evidence type="ECO:0000313" key="2">
    <source>
        <dbReference type="EMBL" id="MDJ1184907.1"/>
    </source>
</evidence>
<sequence length="200" mass="22945">MTQLRDRPIDPSPNSTDKTLIVEQRTWEQFQWLRQGFEGTSGVRLGYYRGTIEIVMPGEEHEFFKTIIGFLIELFLIEKGIDLIPAGSMTQEKKGLVSLQADESYWIIAKKEIPDLSIEVIFTSGNSSKLERYQALGVPEVWFWEDGVFALYHLREDGYDRIEASELPGLTELNIQLLSQCVLLAQTSRVEAVRQFRQGI</sequence>
<gene>
    <name evidence="2" type="ORF">PMH09_17095</name>
</gene>
<proteinExistence type="predicted"/>